<accession>A0AAU8WUG6</accession>
<keyword evidence="1" id="KW-0472">Membrane</keyword>
<dbReference type="EMBL" id="CP022353">
    <property type="protein sequence ID" value="ASK55315.1"/>
    <property type="molecule type" value="Genomic_DNA"/>
</dbReference>
<evidence type="ECO:0000256" key="1">
    <source>
        <dbReference type="SAM" id="Phobius"/>
    </source>
</evidence>
<proteinExistence type="predicted"/>
<feature type="transmembrane region" description="Helical" evidence="1">
    <location>
        <begin position="50"/>
        <end position="68"/>
    </location>
</feature>
<keyword evidence="1" id="KW-1133">Transmembrane helix</keyword>
<reference evidence="2 3" key="2">
    <citation type="submission" date="2017-06" db="EMBL/GenBank/DDBJ databases">
        <title>Complete genome sequence of Vibrio sp. 2521-89, a close relative of Vibrio cholerae isolated from lake water in New Mexico, USA.</title>
        <authorList>
            <person name="Liang K."/>
            <person name="Orata F.D."/>
            <person name="Winkjer N.S."/>
            <person name="Tarr C.L."/>
            <person name="Boucher Y."/>
        </authorList>
    </citation>
    <scope>NUCLEOTIDE SEQUENCE [LARGE SCALE GENOMIC DNA]</scope>
    <source>
        <strain evidence="2 3">2521-89</strain>
    </source>
</reference>
<reference evidence="3" key="1">
    <citation type="journal article" date="2017" name="Genome Announc.">
        <title>Complete Genome Sequence of Vibrio sp. Strain 2521-89, a Close Relative of Vibrio cholerae Isolated from Lake Water in New Mexico, USA.</title>
        <authorList>
            <person name="Liang K."/>
            <person name="Orata F.D."/>
            <person name="Winkjer N.S."/>
            <person name="Rowe L.A."/>
            <person name="Tarr C.L."/>
            <person name="Boucher Y."/>
        </authorList>
    </citation>
    <scope>NUCLEOTIDE SEQUENCE [LARGE SCALE GENOMIC DNA]</scope>
    <source>
        <strain evidence="3">2521-89</strain>
    </source>
</reference>
<gene>
    <name evidence="2" type="ORF">CEQ48_11160</name>
</gene>
<feature type="transmembrane region" description="Helical" evidence="1">
    <location>
        <begin position="20"/>
        <end position="38"/>
    </location>
</feature>
<organism evidence="2 3">
    <name type="scientific">Vibrio tarriae</name>
    <dbReference type="NCBI Taxonomy" id="2014742"/>
    <lineage>
        <taxon>Bacteria</taxon>
        <taxon>Pseudomonadati</taxon>
        <taxon>Pseudomonadota</taxon>
        <taxon>Gammaproteobacteria</taxon>
        <taxon>Vibrionales</taxon>
        <taxon>Vibrionaceae</taxon>
        <taxon>Vibrio</taxon>
    </lineage>
</organism>
<name>A0AAU8WUG6_9VIBR</name>
<evidence type="ECO:0000313" key="2">
    <source>
        <dbReference type="EMBL" id="ASK55315.1"/>
    </source>
</evidence>
<sequence>MSHQSKSCGKNELITLNVCNIPQANIGLGIWVGSGVIMKLSLKFIKKRRPFLWGAAIFLALITLSLLGLRDNGSYYQSRHWIDSNSPWYIQFSIAMLGVALMTYSQAPRSKLGQLGKQIYRFILWVVRQKQARKPRV</sequence>
<keyword evidence="3" id="KW-1185">Reference proteome</keyword>
<evidence type="ECO:0000313" key="3">
    <source>
        <dbReference type="Proteomes" id="UP000198371"/>
    </source>
</evidence>
<dbReference type="Proteomes" id="UP000198371">
    <property type="component" value="Chromosome 1"/>
</dbReference>
<protein>
    <submittedName>
        <fullName evidence="2">Uncharacterized protein</fullName>
    </submittedName>
</protein>
<keyword evidence="1" id="KW-0812">Transmembrane</keyword>
<dbReference type="KEGG" id="vti:CEQ48_11160"/>
<dbReference type="AlphaFoldDB" id="A0AAU8WUG6"/>